<dbReference type="GO" id="GO:0046872">
    <property type="term" value="F:metal ion binding"/>
    <property type="evidence" value="ECO:0007669"/>
    <property type="project" value="UniProtKB-KW"/>
</dbReference>
<dbReference type="SUPFAM" id="SSF101478">
    <property type="entry name" value="ADP-ribosylglycohydrolase"/>
    <property type="match status" value="1"/>
</dbReference>
<dbReference type="Proteomes" id="UP000003303">
    <property type="component" value="Unassembled WGS sequence"/>
</dbReference>
<dbReference type="Pfam" id="PF03747">
    <property type="entry name" value="ADP_ribosyl_GH"/>
    <property type="match status" value="1"/>
</dbReference>
<proteinExistence type="predicted"/>
<keyword evidence="2" id="KW-0378">Hydrolase</keyword>
<reference evidence="2 3" key="1">
    <citation type="submission" date="2009-04" db="EMBL/GenBank/DDBJ databases">
        <authorList>
            <person name="Sebastian Y."/>
            <person name="Madupu R."/>
            <person name="Durkin A.S."/>
            <person name="Torralba M."/>
            <person name="Methe B."/>
            <person name="Sutton G.G."/>
            <person name="Strausberg R.L."/>
            <person name="Nelson K.E."/>
        </authorList>
    </citation>
    <scope>NUCLEOTIDE SEQUENCE [LARGE SCALE GENOMIC DNA]</scope>
    <source>
        <strain evidence="2 3">60-3</strain>
    </source>
</reference>
<dbReference type="RefSeq" id="WP_007365352.1">
    <property type="nucleotide sequence ID" value="NZ_ACLR01000124.1"/>
</dbReference>
<comment type="caution">
    <text evidence="2">The sequence shown here is derived from an EMBL/GenBank/DDBJ whole genome shotgun (WGS) entry which is preliminary data.</text>
</comment>
<evidence type="ECO:0000313" key="2">
    <source>
        <dbReference type="EMBL" id="EEK16862.1"/>
    </source>
</evidence>
<dbReference type="OrthoDB" id="9798107at2"/>
<feature type="binding site" evidence="1">
    <location>
        <position position="211"/>
    </location>
    <ligand>
        <name>Mg(2+)</name>
        <dbReference type="ChEBI" id="CHEBI:18420"/>
        <label>1</label>
    </ligand>
</feature>
<dbReference type="GO" id="GO:0016787">
    <property type="term" value="F:hydrolase activity"/>
    <property type="evidence" value="ECO:0007669"/>
    <property type="project" value="UniProtKB-KW"/>
</dbReference>
<dbReference type="PANTHER" id="PTHR16222">
    <property type="entry name" value="ADP-RIBOSYLGLYCOHYDROLASE"/>
    <property type="match status" value="1"/>
</dbReference>
<sequence length="255" mass="28164">MLGAIIGDIVGSRFEFANTHRTDFELFAKGCDYTDDTICTVAIADALLRGADFADTLQTWCRRYPHPKGAYGGRFHQWIYTTPPVPYRSFGNGSAMRVSPCGWLPTRDAVLSQAKASAECTHNHPEGIKGAVAIAEAIYLLRGGASKTDLKKHLEDTYHYDLTQSVDYIREHNSFDETCQVTVPQAIVCFLAGRTFEEVIRLAISIGGDSDTIGAISGSLAEAHFGIPPEIQQRALAYLPEDMRQIVDSFRQTIR</sequence>
<feature type="binding site" evidence="1">
    <location>
        <position position="209"/>
    </location>
    <ligand>
        <name>Mg(2+)</name>
        <dbReference type="ChEBI" id="CHEBI:18420"/>
        <label>1</label>
    </ligand>
</feature>
<evidence type="ECO:0000256" key="1">
    <source>
        <dbReference type="PIRSR" id="PIRSR605502-1"/>
    </source>
</evidence>
<organism evidence="2 3">
    <name type="scientific">Porphyromonas uenonis 60-3</name>
    <dbReference type="NCBI Taxonomy" id="596327"/>
    <lineage>
        <taxon>Bacteria</taxon>
        <taxon>Pseudomonadati</taxon>
        <taxon>Bacteroidota</taxon>
        <taxon>Bacteroidia</taxon>
        <taxon>Bacteroidales</taxon>
        <taxon>Porphyromonadaceae</taxon>
        <taxon>Porphyromonas</taxon>
    </lineage>
</organism>
<dbReference type="eggNOG" id="COG1397">
    <property type="taxonomic scope" value="Bacteria"/>
</dbReference>
<dbReference type="InterPro" id="IPR036705">
    <property type="entry name" value="Ribosyl_crysJ1_sf"/>
</dbReference>
<keyword evidence="1" id="KW-0479">Metal-binding</keyword>
<name>C2MBS5_9PORP</name>
<comment type="cofactor">
    <cofactor evidence="1">
        <name>Mg(2+)</name>
        <dbReference type="ChEBI" id="CHEBI:18420"/>
    </cofactor>
    <text evidence="1">Binds 2 magnesium ions per subunit.</text>
</comment>
<protein>
    <submittedName>
        <fullName evidence="2">ADP-ribosylglycohydrolase</fullName>
    </submittedName>
</protein>
<feature type="binding site" evidence="1">
    <location>
        <position position="36"/>
    </location>
    <ligand>
        <name>Mg(2+)</name>
        <dbReference type="ChEBI" id="CHEBI:18420"/>
        <label>1</label>
    </ligand>
</feature>
<feature type="binding site" evidence="1">
    <location>
        <position position="34"/>
    </location>
    <ligand>
        <name>Mg(2+)</name>
        <dbReference type="ChEBI" id="CHEBI:18420"/>
        <label>1</label>
    </ligand>
</feature>
<dbReference type="InterPro" id="IPR050792">
    <property type="entry name" value="ADP-ribosylglycohydrolase"/>
</dbReference>
<gene>
    <name evidence="2" type="ORF">PORUE0001_0497</name>
</gene>
<dbReference type="InterPro" id="IPR005502">
    <property type="entry name" value="Ribosyl_crysJ1"/>
</dbReference>
<dbReference type="EMBL" id="ACLR01000124">
    <property type="protein sequence ID" value="EEK16862.1"/>
    <property type="molecule type" value="Genomic_DNA"/>
</dbReference>
<keyword evidence="1" id="KW-0460">Magnesium</keyword>
<dbReference type="PANTHER" id="PTHR16222:SF12">
    <property type="entry name" value="ADP-RIBOSYLGLYCOHYDROLASE-RELATED"/>
    <property type="match status" value="1"/>
</dbReference>
<accession>C2MBS5</accession>
<keyword evidence="3" id="KW-1185">Reference proteome</keyword>
<evidence type="ECO:0000313" key="3">
    <source>
        <dbReference type="Proteomes" id="UP000003303"/>
    </source>
</evidence>
<feature type="binding site" evidence="1">
    <location>
        <position position="35"/>
    </location>
    <ligand>
        <name>Mg(2+)</name>
        <dbReference type="ChEBI" id="CHEBI:18420"/>
        <label>1</label>
    </ligand>
</feature>
<dbReference type="AlphaFoldDB" id="C2MBS5"/>
<dbReference type="Gene3D" id="1.10.4080.10">
    <property type="entry name" value="ADP-ribosylation/Crystallin J1"/>
    <property type="match status" value="1"/>
</dbReference>
<feature type="binding site" evidence="1">
    <location>
        <position position="212"/>
    </location>
    <ligand>
        <name>Mg(2+)</name>
        <dbReference type="ChEBI" id="CHEBI:18420"/>
        <label>1</label>
    </ligand>
</feature>